<keyword evidence="4" id="KW-0747">Spliceosome</keyword>
<evidence type="ECO:0000256" key="1">
    <source>
        <dbReference type="ARBA" id="ARBA00004123"/>
    </source>
</evidence>
<proteinExistence type="inferred from homology"/>
<dbReference type="GO" id="GO:0071011">
    <property type="term" value="C:precatalytic spliceosome"/>
    <property type="evidence" value="ECO:0007669"/>
    <property type="project" value="TreeGrafter"/>
</dbReference>
<reference evidence="7 8" key="1">
    <citation type="journal article" date="2019" name="Sci. Rep.">
        <title>Comparative genomics of chytrid fungi reveal insights into the obligate biotrophic and pathogenic lifestyle of Synchytrium endobioticum.</title>
        <authorList>
            <person name="van de Vossenberg B.T.L.H."/>
            <person name="Warris S."/>
            <person name="Nguyen H.D.T."/>
            <person name="van Gent-Pelzer M.P.E."/>
            <person name="Joly D.L."/>
            <person name="van de Geest H.C."/>
            <person name="Bonants P.J.M."/>
            <person name="Smith D.S."/>
            <person name="Levesque C.A."/>
            <person name="van der Lee T.A.J."/>
        </authorList>
    </citation>
    <scope>NUCLEOTIDE SEQUENCE [LARGE SCALE GENOMIC DNA]</scope>
    <source>
        <strain evidence="7 8">CBS 675.73</strain>
    </source>
</reference>
<evidence type="ECO:0000256" key="3">
    <source>
        <dbReference type="ARBA" id="ARBA00022664"/>
    </source>
</evidence>
<dbReference type="PANTHER" id="PTHR13296:SF0">
    <property type="entry name" value="PRE-MRNA-SPLICING FACTOR SPF27"/>
    <property type="match status" value="1"/>
</dbReference>
<dbReference type="Pfam" id="PF05700">
    <property type="entry name" value="BCAS2"/>
    <property type="match status" value="1"/>
</dbReference>
<dbReference type="GO" id="GO:0008380">
    <property type="term" value="P:RNA splicing"/>
    <property type="evidence" value="ECO:0007669"/>
    <property type="project" value="UniProtKB-KW"/>
</dbReference>
<evidence type="ECO:0000256" key="2">
    <source>
        <dbReference type="ARBA" id="ARBA00010788"/>
    </source>
</evidence>
<accession>A0A507FG75</accession>
<protein>
    <recommendedName>
        <fullName evidence="9">Pre-mRNA-splicing factor SPF27</fullName>
    </recommendedName>
</protein>
<dbReference type="GO" id="GO:0071013">
    <property type="term" value="C:catalytic step 2 spliceosome"/>
    <property type="evidence" value="ECO:0007669"/>
    <property type="project" value="TreeGrafter"/>
</dbReference>
<keyword evidence="3" id="KW-0507">mRNA processing</keyword>
<evidence type="ECO:0000313" key="8">
    <source>
        <dbReference type="Proteomes" id="UP000320333"/>
    </source>
</evidence>
<organism evidence="7 8">
    <name type="scientific">Chytriomyces confervae</name>
    <dbReference type="NCBI Taxonomy" id="246404"/>
    <lineage>
        <taxon>Eukaryota</taxon>
        <taxon>Fungi</taxon>
        <taxon>Fungi incertae sedis</taxon>
        <taxon>Chytridiomycota</taxon>
        <taxon>Chytridiomycota incertae sedis</taxon>
        <taxon>Chytridiomycetes</taxon>
        <taxon>Chytridiales</taxon>
        <taxon>Chytriomycetaceae</taxon>
        <taxon>Chytriomyces</taxon>
    </lineage>
</organism>
<dbReference type="AlphaFoldDB" id="A0A507FG75"/>
<dbReference type="PANTHER" id="PTHR13296">
    <property type="entry name" value="BCAS2 PROTEIN"/>
    <property type="match status" value="1"/>
</dbReference>
<dbReference type="GO" id="GO:0000974">
    <property type="term" value="C:Prp19 complex"/>
    <property type="evidence" value="ECO:0007669"/>
    <property type="project" value="TreeGrafter"/>
</dbReference>
<dbReference type="STRING" id="246404.A0A507FG75"/>
<keyword evidence="8" id="KW-1185">Reference proteome</keyword>
<dbReference type="EMBL" id="QEAP01000119">
    <property type="protein sequence ID" value="TPX74567.1"/>
    <property type="molecule type" value="Genomic_DNA"/>
</dbReference>
<evidence type="ECO:0000256" key="4">
    <source>
        <dbReference type="ARBA" id="ARBA00022728"/>
    </source>
</evidence>
<comment type="subcellular location">
    <subcellularLocation>
        <location evidence="1">Nucleus</location>
    </subcellularLocation>
</comment>
<sequence length="197" mass="21955">MALPYIDKDLDSADARDYVDNLIREEMRSMGGSKPSVGQDVSLFENSPALKSLLASVSNGVSTSAIDTSRFRLEPPQASEKHSEAAWKLAVDNAHAQLEHQQNRLLNLELLNAYGANAWRVSNFQVEAAVKLVTAEVEERKAAILEVNKERKIEQTKAGTELQALEQRWRDLVDQCLRIDIANQVLQAEIDELRATA</sequence>
<dbReference type="Proteomes" id="UP000320333">
    <property type="component" value="Unassembled WGS sequence"/>
</dbReference>
<keyword evidence="5" id="KW-0508">mRNA splicing</keyword>
<evidence type="ECO:0000256" key="6">
    <source>
        <dbReference type="ARBA" id="ARBA00023242"/>
    </source>
</evidence>
<dbReference type="OrthoDB" id="205794at2759"/>
<dbReference type="InterPro" id="IPR008409">
    <property type="entry name" value="SPF27"/>
</dbReference>
<gene>
    <name evidence="7" type="ORF">CcCBS67573_g04168</name>
</gene>
<evidence type="ECO:0000256" key="5">
    <source>
        <dbReference type="ARBA" id="ARBA00023187"/>
    </source>
</evidence>
<comment type="caution">
    <text evidence="7">The sequence shown here is derived from an EMBL/GenBank/DDBJ whole genome shotgun (WGS) entry which is preliminary data.</text>
</comment>
<evidence type="ECO:0000313" key="7">
    <source>
        <dbReference type="EMBL" id="TPX74567.1"/>
    </source>
</evidence>
<evidence type="ECO:0008006" key="9">
    <source>
        <dbReference type="Google" id="ProtNLM"/>
    </source>
</evidence>
<name>A0A507FG75_9FUNG</name>
<keyword evidence="6" id="KW-0539">Nucleus</keyword>
<dbReference type="GO" id="GO:0006397">
    <property type="term" value="P:mRNA processing"/>
    <property type="evidence" value="ECO:0007669"/>
    <property type="project" value="UniProtKB-KW"/>
</dbReference>
<comment type="similarity">
    <text evidence="2">Belongs to the SPF27 family.</text>
</comment>